<dbReference type="Proteomes" id="UP001163835">
    <property type="component" value="Unassembled WGS sequence"/>
</dbReference>
<protein>
    <submittedName>
        <fullName evidence="1">Uncharacterized protein</fullName>
    </submittedName>
</protein>
<comment type="caution">
    <text evidence="1">The sequence shown here is derived from an EMBL/GenBank/DDBJ whole genome shotgun (WGS) entry which is preliminary data.</text>
</comment>
<name>A0ACC1TK09_9AGAR</name>
<evidence type="ECO:0000313" key="2">
    <source>
        <dbReference type="Proteomes" id="UP001163835"/>
    </source>
</evidence>
<gene>
    <name evidence="1" type="ORF">F5876DRAFT_70143</name>
</gene>
<keyword evidence="2" id="KW-1185">Reference proteome</keyword>
<organism evidence="1 2">
    <name type="scientific">Lentinula aff. lateritia</name>
    <dbReference type="NCBI Taxonomy" id="2804960"/>
    <lineage>
        <taxon>Eukaryota</taxon>
        <taxon>Fungi</taxon>
        <taxon>Dikarya</taxon>
        <taxon>Basidiomycota</taxon>
        <taxon>Agaricomycotina</taxon>
        <taxon>Agaricomycetes</taxon>
        <taxon>Agaricomycetidae</taxon>
        <taxon>Agaricales</taxon>
        <taxon>Marasmiineae</taxon>
        <taxon>Omphalotaceae</taxon>
        <taxon>Lentinula</taxon>
    </lineage>
</organism>
<dbReference type="EMBL" id="MU795710">
    <property type="protein sequence ID" value="KAJ3805037.1"/>
    <property type="molecule type" value="Genomic_DNA"/>
</dbReference>
<evidence type="ECO:0000313" key="1">
    <source>
        <dbReference type="EMBL" id="KAJ3805037.1"/>
    </source>
</evidence>
<reference evidence="1" key="1">
    <citation type="submission" date="2022-09" db="EMBL/GenBank/DDBJ databases">
        <title>A Global Phylogenomic Analysis of the Shiitake Genus Lentinula.</title>
        <authorList>
            <consortium name="DOE Joint Genome Institute"/>
            <person name="Sierra-Patev S."/>
            <person name="Min B."/>
            <person name="Naranjo-Ortiz M."/>
            <person name="Looney B."/>
            <person name="Konkel Z."/>
            <person name="Slot J.C."/>
            <person name="Sakamoto Y."/>
            <person name="Steenwyk J.L."/>
            <person name="Rokas A."/>
            <person name="Carro J."/>
            <person name="Camarero S."/>
            <person name="Ferreira P."/>
            <person name="Molpeceres G."/>
            <person name="Ruiz-Duenas F.J."/>
            <person name="Serrano A."/>
            <person name="Henrissat B."/>
            <person name="Drula E."/>
            <person name="Hughes K.W."/>
            <person name="Mata J.L."/>
            <person name="Ishikawa N.K."/>
            <person name="Vargas-Isla R."/>
            <person name="Ushijima S."/>
            <person name="Smith C.A."/>
            <person name="Ahrendt S."/>
            <person name="Andreopoulos W."/>
            <person name="He G."/>
            <person name="Labutti K."/>
            <person name="Lipzen A."/>
            <person name="Ng V."/>
            <person name="Riley R."/>
            <person name="Sandor L."/>
            <person name="Barry K."/>
            <person name="Martinez A.T."/>
            <person name="Xiao Y."/>
            <person name="Gibbons J.G."/>
            <person name="Terashima K."/>
            <person name="Grigoriev I.V."/>
            <person name="Hibbett D.S."/>
        </authorList>
    </citation>
    <scope>NUCLEOTIDE SEQUENCE</scope>
    <source>
        <strain evidence="1">TMI1499</strain>
    </source>
</reference>
<accession>A0ACC1TK09</accession>
<proteinExistence type="predicted"/>
<sequence>MFANKPSKSHEGHSAVMPAMGAWFSLVVFPPVMGGGSEAPCLSTTHTSLKTLIMTQNQRMELDDKPGPHLASRYHILTKYPAHGIQGNTASGTFSNPGSRPSTTTSSAFPTQNARIIKESNYQASKSSLLDRLATQPTGYRKRHSENLDVKMPDRQDLMTSLRGPEMGFEIGERGSKRKTLEPTPQRKIAETRPTKERAKPMVQSGITQPIWNN</sequence>